<keyword evidence="2 7" id="KW-0929">Antimicrobial</keyword>
<comment type="catalytic activity">
    <reaction evidence="1 7">
        <text>Hydrolysis of (1-&gt;4)-beta-linkages between N-acetylmuramic acid and N-acetyl-D-glucosamine residues in a peptidoglycan and between N-acetyl-D-glucosamine residues in chitodextrins.</text>
        <dbReference type="EC" id="3.2.1.17"/>
    </reaction>
</comment>
<keyword evidence="4 7" id="KW-0378">Hydrolase</keyword>
<dbReference type="Gene3D" id="1.10.530.40">
    <property type="match status" value="1"/>
</dbReference>
<proteinExistence type="inferred from homology"/>
<dbReference type="HAMAP" id="MF_04110">
    <property type="entry name" value="ENDOLYSIN_T4"/>
    <property type="match status" value="1"/>
</dbReference>
<keyword evidence="9" id="KW-1185">Reference proteome</keyword>
<dbReference type="RefSeq" id="WP_208601596.1">
    <property type="nucleotide sequence ID" value="NZ_FCNX02000029.1"/>
</dbReference>
<dbReference type="InterPro" id="IPR051018">
    <property type="entry name" value="Bacteriophage_GH24"/>
</dbReference>
<evidence type="ECO:0000313" key="8">
    <source>
        <dbReference type="EMBL" id="SAL03172.1"/>
    </source>
</evidence>
<dbReference type="GO" id="GO:0042742">
    <property type="term" value="P:defense response to bacterium"/>
    <property type="evidence" value="ECO:0007669"/>
    <property type="project" value="UniProtKB-KW"/>
</dbReference>
<evidence type="ECO:0000256" key="1">
    <source>
        <dbReference type="ARBA" id="ARBA00000632"/>
    </source>
</evidence>
<dbReference type="GO" id="GO:0031640">
    <property type="term" value="P:killing of cells of another organism"/>
    <property type="evidence" value="ECO:0007669"/>
    <property type="project" value="UniProtKB-KW"/>
</dbReference>
<dbReference type="InterPro" id="IPR023346">
    <property type="entry name" value="Lysozyme-like_dom_sf"/>
</dbReference>
<keyword evidence="6 7" id="KW-0326">Glycosidase</keyword>
<dbReference type="PANTHER" id="PTHR38107:SF3">
    <property type="entry name" value="LYSOZYME RRRD-RELATED"/>
    <property type="match status" value="1"/>
</dbReference>
<reference evidence="8" key="1">
    <citation type="submission" date="2016-01" db="EMBL/GenBank/DDBJ databases">
        <authorList>
            <person name="Peeters C."/>
        </authorList>
    </citation>
    <scope>NUCLEOTIDE SEQUENCE</scope>
    <source>
        <strain evidence="8">LMG 29320</strain>
    </source>
</reference>
<dbReference type="GO" id="GO:0016998">
    <property type="term" value="P:cell wall macromolecule catabolic process"/>
    <property type="evidence" value="ECO:0007669"/>
    <property type="project" value="InterPro"/>
</dbReference>
<dbReference type="EMBL" id="FCNX02000029">
    <property type="protein sequence ID" value="SAL03172.1"/>
    <property type="molecule type" value="Genomic_DNA"/>
</dbReference>
<dbReference type="CDD" id="cd00737">
    <property type="entry name" value="lyz_endolysin_autolysin"/>
    <property type="match status" value="1"/>
</dbReference>
<evidence type="ECO:0000256" key="4">
    <source>
        <dbReference type="ARBA" id="ARBA00022801"/>
    </source>
</evidence>
<dbReference type="InterPro" id="IPR034690">
    <property type="entry name" value="Endolysin_T4_type"/>
</dbReference>
<dbReference type="EC" id="3.2.1.17" evidence="7"/>
<evidence type="ECO:0000256" key="5">
    <source>
        <dbReference type="ARBA" id="ARBA00023200"/>
    </source>
</evidence>
<dbReference type="InterPro" id="IPR033907">
    <property type="entry name" value="Endolysin_autolysin"/>
</dbReference>
<keyword evidence="5" id="KW-1035">Host cytoplasm</keyword>
<evidence type="ECO:0000256" key="3">
    <source>
        <dbReference type="ARBA" id="ARBA00022638"/>
    </source>
</evidence>
<dbReference type="PANTHER" id="PTHR38107">
    <property type="match status" value="1"/>
</dbReference>
<evidence type="ECO:0000256" key="6">
    <source>
        <dbReference type="ARBA" id="ARBA00023295"/>
    </source>
</evidence>
<dbReference type="Pfam" id="PF00959">
    <property type="entry name" value="Phage_lysozyme"/>
    <property type="match status" value="1"/>
</dbReference>
<dbReference type="SUPFAM" id="SSF53955">
    <property type="entry name" value="Lysozyme-like"/>
    <property type="match status" value="1"/>
</dbReference>
<dbReference type="GO" id="GO:0009253">
    <property type="term" value="P:peptidoglycan catabolic process"/>
    <property type="evidence" value="ECO:0007669"/>
    <property type="project" value="InterPro"/>
</dbReference>
<protein>
    <recommendedName>
        <fullName evidence="7">Lysozyme</fullName>
        <ecNumber evidence="7">3.2.1.17</ecNumber>
    </recommendedName>
</protein>
<accession>A0A158E8G2</accession>
<dbReference type="InterPro" id="IPR023347">
    <property type="entry name" value="Lysozyme_dom_sf"/>
</dbReference>
<comment type="caution">
    <text evidence="8">The sequence shown here is derived from an EMBL/GenBank/DDBJ whole genome shotgun (WGS) entry which is preliminary data.</text>
</comment>
<dbReference type="Proteomes" id="UP000054903">
    <property type="component" value="Unassembled WGS sequence"/>
</dbReference>
<evidence type="ECO:0000313" key="9">
    <source>
        <dbReference type="Proteomes" id="UP000054903"/>
    </source>
</evidence>
<evidence type="ECO:0000256" key="2">
    <source>
        <dbReference type="ARBA" id="ARBA00022529"/>
    </source>
</evidence>
<gene>
    <name evidence="8" type="ORF">AWB77_06727</name>
</gene>
<sequence length="157" mass="16939">MAVNNLIASQSCVDRIKATEELRLVGYLCPAGVPTDGWGHTGPEVRVGRQITLATAQANFDGDLYRKAEQPILNSVKVPLNQNQFDALVSLVFNIGAGNFASSTLLQKLNNRDYAGAAGQFLVWNKVRDPHTKQLVVSNGLSARRAAEKATFETAVA</sequence>
<name>A0A158E8G2_9BURK</name>
<comment type="similarity">
    <text evidence="7">Belongs to the glycosyl hydrolase 24 family.</text>
</comment>
<dbReference type="InterPro" id="IPR002196">
    <property type="entry name" value="Glyco_hydro_24"/>
</dbReference>
<dbReference type="GO" id="GO:0003796">
    <property type="term" value="F:lysozyme activity"/>
    <property type="evidence" value="ECO:0007669"/>
    <property type="project" value="UniProtKB-EC"/>
</dbReference>
<organism evidence="8 9">
    <name type="scientific">Caballeronia fortuita</name>
    <dbReference type="NCBI Taxonomy" id="1777138"/>
    <lineage>
        <taxon>Bacteria</taxon>
        <taxon>Pseudomonadati</taxon>
        <taxon>Pseudomonadota</taxon>
        <taxon>Betaproteobacteria</taxon>
        <taxon>Burkholderiales</taxon>
        <taxon>Burkholderiaceae</taxon>
        <taxon>Caballeronia</taxon>
    </lineage>
</organism>
<dbReference type="AlphaFoldDB" id="A0A158E8G2"/>
<dbReference type="STRING" id="1777138.AWB77_06727"/>
<evidence type="ECO:0000256" key="7">
    <source>
        <dbReference type="RuleBase" id="RU003788"/>
    </source>
</evidence>
<keyword evidence="3 7" id="KW-0081">Bacteriolytic enzyme</keyword>